<dbReference type="AlphaFoldDB" id="A0A5C2SM86"/>
<reference evidence="2" key="1">
    <citation type="journal article" date="2018" name="Genome Biol. Evol.">
        <title>Genomics and development of Lentinus tigrinus, a white-rot wood-decaying mushroom with dimorphic fruiting bodies.</title>
        <authorList>
            <person name="Wu B."/>
            <person name="Xu Z."/>
            <person name="Knudson A."/>
            <person name="Carlson A."/>
            <person name="Chen N."/>
            <person name="Kovaka S."/>
            <person name="LaButti K."/>
            <person name="Lipzen A."/>
            <person name="Pennachio C."/>
            <person name="Riley R."/>
            <person name="Schakwitz W."/>
            <person name="Umezawa K."/>
            <person name="Ohm R.A."/>
            <person name="Grigoriev I.V."/>
            <person name="Nagy L.G."/>
            <person name="Gibbons J."/>
            <person name="Hibbett D."/>
        </authorList>
    </citation>
    <scope>NUCLEOTIDE SEQUENCE [LARGE SCALE GENOMIC DNA]</scope>
    <source>
        <strain evidence="2">ALCF2SS1-6</strain>
    </source>
</reference>
<keyword evidence="3" id="KW-1185">Reference proteome</keyword>
<organism evidence="2 3">
    <name type="scientific">Lentinus tigrinus ALCF2SS1-6</name>
    <dbReference type="NCBI Taxonomy" id="1328759"/>
    <lineage>
        <taxon>Eukaryota</taxon>
        <taxon>Fungi</taxon>
        <taxon>Dikarya</taxon>
        <taxon>Basidiomycota</taxon>
        <taxon>Agaricomycotina</taxon>
        <taxon>Agaricomycetes</taxon>
        <taxon>Polyporales</taxon>
        <taxon>Polyporaceae</taxon>
        <taxon>Lentinus</taxon>
    </lineage>
</organism>
<name>A0A5C2SM86_9APHY</name>
<proteinExistence type="predicted"/>
<evidence type="ECO:0000313" key="2">
    <source>
        <dbReference type="EMBL" id="RPD62586.1"/>
    </source>
</evidence>
<keyword evidence="1" id="KW-0732">Signal</keyword>
<gene>
    <name evidence="2" type="ORF">L227DRAFT_430633</name>
</gene>
<sequence>MNSTVLCFLVLPKVLPIGPSLATRQHRPHRTRSSYPCSRKRLRSETLKGGTRIRRERSEFVTDKVGPLSRPARSPTCDMQRCLGMPQTPC</sequence>
<feature type="chain" id="PRO_5022783742" description="Secreted protein" evidence="1">
    <location>
        <begin position="23"/>
        <end position="90"/>
    </location>
</feature>
<evidence type="ECO:0000256" key="1">
    <source>
        <dbReference type="SAM" id="SignalP"/>
    </source>
</evidence>
<dbReference type="EMBL" id="ML122258">
    <property type="protein sequence ID" value="RPD62586.1"/>
    <property type="molecule type" value="Genomic_DNA"/>
</dbReference>
<dbReference type="Proteomes" id="UP000313359">
    <property type="component" value="Unassembled WGS sequence"/>
</dbReference>
<protein>
    <recommendedName>
        <fullName evidence="4">Secreted protein</fullName>
    </recommendedName>
</protein>
<feature type="signal peptide" evidence="1">
    <location>
        <begin position="1"/>
        <end position="22"/>
    </location>
</feature>
<accession>A0A5C2SM86</accession>
<evidence type="ECO:0008006" key="4">
    <source>
        <dbReference type="Google" id="ProtNLM"/>
    </source>
</evidence>
<evidence type="ECO:0000313" key="3">
    <source>
        <dbReference type="Proteomes" id="UP000313359"/>
    </source>
</evidence>